<keyword evidence="3" id="KW-1185">Reference proteome</keyword>
<dbReference type="OrthoDB" id="497541at2759"/>
<sequence length="70" mass="7911">MDTKEQATVDASNVRAKSGPLGELSEQYDVKVVVKSDGESESATHKHVSRKERRGRFQSRHRKDSPKKDD</sequence>
<accession>A0A3P6RNJ8</accession>
<protein>
    <submittedName>
        <fullName evidence="2">Uncharacterized protein</fullName>
    </submittedName>
</protein>
<feature type="region of interest" description="Disordered" evidence="1">
    <location>
        <begin position="1"/>
        <end position="70"/>
    </location>
</feature>
<gene>
    <name evidence="2" type="ORF">CGOC_LOCUS733</name>
</gene>
<organism evidence="2 3">
    <name type="scientific">Cylicostephanus goldi</name>
    <name type="common">Nematode worm</name>
    <dbReference type="NCBI Taxonomy" id="71465"/>
    <lineage>
        <taxon>Eukaryota</taxon>
        <taxon>Metazoa</taxon>
        <taxon>Ecdysozoa</taxon>
        <taxon>Nematoda</taxon>
        <taxon>Chromadorea</taxon>
        <taxon>Rhabditida</taxon>
        <taxon>Rhabditina</taxon>
        <taxon>Rhabditomorpha</taxon>
        <taxon>Strongyloidea</taxon>
        <taxon>Strongylidae</taxon>
        <taxon>Cylicostephanus</taxon>
    </lineage>
</organism>
<dbReference type="AlphaFoldDB" id="A0A3P6RNJ8"/>
<proteinExistence type="predicted"/>
<evidence type="ECO:0000256" key="1">
    <source>
        <dbReference type="SAM" id="MobiDB-lite"/>
    </source>
</evidence>
<reference evidence="2 3" key="1">
    <citation type="submission" date="2018-11" db="EMBL/GenBank/DDBJ databases">
        <authorList>
            <consortium name="Pathogen Informatics"/>
        </authorList>
    </citation>
    <scope>NUCLEOTIDE SEQUENCE [LARGE SCALE GENOMIC DNA]</scope>
</reference>
<feature type="compositionally biased region" description="Basic and acidic residues" evidence="1">
    <location>
        <begin position="28"/>
        <end position="44"/>
    </location>
</feature>
<dbReference type="EMBL" id="UYRV01001125">
    <property type="protein sequence ID" value="VDK46284.1"/>
    <property type="molecule type" value="Genomic_DNA"/>
</dbReference>
<evidence type="ECO:0000313" key="3">
    <source>
        <dbReference type="Proteomes" id="UP000271889"/>
    </source>
</evidence>
<name>A0A3P6RNJ8_CYLGO</name>
<feature type="compositionally biased region" description="Basic residues" evidence="1">
    <location>
        <begin position="45"/>
        <end position="70"/>
    </location>
</feature>
<dbReference type="Proteomes" id="UP000271889">
    <property type="component" value="Unassembled WGS sequence"/>
</dbReference>
<evidence type="ECO:0000313" key="2">
    <source>
        <dbReference type="EMBL" id="VDK46284.1"/>
    </source>
</evidence>